<dbReference type="Proteomes" id="UP000284219">
    <property type="component" value="Unassembled WGS sequence"/>
</dbReference>
<keyword evidence="2" id="KW-1185">Reference proteome</keyword>
<reference evidence="1 2" key="1">
    <citation type="submission" date="2016-08" db="EMBL/GenBank/DDBJ databases">
        <title>Novel Firmicute Genomes.</title>
        <authorList>
            <person name="Poppleton D.I."/>
            <person name="Gribaldo S."/>
        </authorList>
    </citation>
    <scope>NUCLEOTIDE SEQUENCE [LARGE SCALE GENOMIC DNA]</scope>
    <source>
        <strain evidence="1 2">RAOx-1</strain>
    </source>
</reference>
<evidence type="ECO:0000313" key="2">
    <source>
        <dbReference type="Proteomes" id="UP000284219"/>
    </source>
</evidence>
<dbReference type="AlphaFoldDB" id="A0A419SJ83"/>
<accession>A0A419SJ83</accession>
<proteinExistence type="predicted"/>
<dbReference type="OrthoDB" id="2678237at2"/>
<sequence length="174" mass="20430">MGIGMNFVCTCCSYDSGILMLNQGTKIPLKSVIHKYIDIYTTETDLTMHPLREKHYRKMLAQTLESSHREMTYNYFACVCYSCNKTYEMLDLLEEREEVYAGDRRRATTEMNPIQRMFSFPPQQWSSLLGEEELCLFCNQATEKITNENLERGMECPKCREGHLKVGDEFEIWD</sequence>
<dbReference type="EMBL" id="MCHY01000008">
    <property type="protein sequence ID" value="RKD24045.1"/>
    <property type="molecule type" value="Genomic_DNA"/>
</dbReference>
<gene>
    <name evidence="1" type="ORF">BEP19_06450</name>
</gene>
<protein>
    <submittedName>
        <fullName evidence="1">Uncharacterized protein</fullName>
    </submittedName>
</protein>
<name>A0A419SJ83_9BACL</name>
<dbReference type="RefSeq" id="WP_120189293.1">
    <property type="nucleotide sequence ID" value="NZ_MCHY01000008.1"/>
</dbReference>
<comment type="caution">
    <text evidence="1">The sequence shown here is derived from an EMBL/GenBank/DDBJ whole genome shotgun (WGS) entry which is preliminary data.</text>
</comment>
<evidence type="ECO:0000313" key="1">
    <source>
        <dbReference type="EMBL" id="RKD24045.1"/>
    </source>
</evidence>
<organism evidence="1 2">
    <name type="scientific">Ammoniphilus oxalaticus</name>
    <dbReference type="NCBI Taxonomy" id="66863"/>
    <lineage>
        <taxon>Bacteria</taxon>
        <taxon>Bacillati</taxon>
        <taxon>Bacillota</taxon>
        <taxon>Bacilli</taxon>
        <taxon>Bacillales</taxon>
        <taxon>Paenibacillaceae</taxon>
        <taxon>Aneurinibacillus group</taxon>
        <taxon>Ammoniphilus</taxon>
    </lineage>
</organism>